<feature type="transmembrane region" description="Helical" evidence="1">
    <location>
        <begin position="153"/>
        <end position="170"/>
    </location>
</feature>
<sequence length="334" mass="35234">MKAERTGAWVLLAGAFITIFGLTWDLQWHGDVGPDTFFTAPHLVMYLGTATAGFTSLSVVLYRTFRRPDPDVRTVKVLGTFRAPIPFLVTGLAAAGELLYGLTDLWWHTVYGFDATPTSPPHVAMSLCFLVQAVGAVMAFASLRESRSGRIGLAVYVGISIYGQVFLLFSTPELPWISAFPFVVALLCVLGLILVAAVTRAPALVVVAGLSFAAIHAITWVVNPPLTRAYAAAIDLPVRDYVDGSPVYASYSPIAMLPVALLMAGALALGKRFGSTKGAVMVTAAVGAAALAFGHLVQFEAFDGATIAAATVFGVGVGLAAWRMSAPLRNLAEV</sequence>
<feature type="transmembrane region" description="Helical" evidence="1">
    <location>
        <begin position="44"/>
        <end position="62"/>
    </location>
</feature>
<dbReference type="OrthoDB" id="919086at2"/>
<keyword evidence="1" id="KW-0472">Membrane</keyword>
<keyword evidence="1" id="KW-1133">Transmembrane helix</keyword>
<feature type="transmembrane region" description="Helical" evidence="1">
    <location>
        <begin position="304"/>
        <end position="322"/>
    </location>
</feature>
<feature type="transmembrane region" description="Helical" evidence="1">
    <location>
        <begin position="7"/>
        <end position="24"/>
    </location>
</feature>
<evidence type="ECO:0000256" key="1">
    <source>
        <dbReference type="SAM" id="Phobius"/>
    </source>
</evidence>
<protein>
    <submittedName>
        <fullName evidence="2">Uncharacterized protein</fullName>
    </submittedName>
</protein>
<dbReference type="EMBL" id="FWXV01000005">
    <property type="protein sequence ID" value="SMD18922.1"/>
    <property type="molecule type" value="Genomic_DNA"/>
</dbReference>
<gene>
    <name evidence="2" type="ORF">SAMN05661093_05963</name>
</gene>
<feature type="transmembrane region" description="Helical" evidence="1">
    <location>
        <begin position="203"/>
        <end position="222"/>
    </location>
</feature>
<feature type="transmembrane region" description="Helical" evidence="1">
    <location>
        <begin position="122"/>
        <end position="141"/>
    </location>
</feature>
<proteinExistence type="predicted"/>
<name>A0A1W2FB22_KIBAR</name>
<organism evidence="2 3">
    <name type="scientific">Kibdelosporangium aridum</name>
    <dbReference type="NCBI Taxonomy" id="2030"/>
    <lineage>
        <taxon>Bacteria</taxon>
        <taxon>Bacillati</taxon>
        <taxon>Actinomycetota</taxon>
        <taxon>Actinomycetes</taxon>
        <taxon>Pseudonocardiales</taxon>
        <taxon>Pseudonocardiaceae</taxon>
        <taxon>Kibdelosporangium</taxon>
    </lineage>
</organism>
<evidence type="ECO:0000313" key="2">
    <source>
        <dbReference type="EMBL" id="SMD18922.1"/>
    </source>
</evidence>
<keyword evidence="1" id="KW-0812">Transmembrane</keyword>
<dbReference type="RefSeq" id="WP_084430160.1">
    <property type="nucleotide sequence ID" value="NZ_FWXV01000005.1"/>
</dbReference>
<keyword evidence="3" id="KW-1185">Reference proteome</keyword>
<feature type="transmembrane region" description="Helical" evidence="1">
    <location>
        <begin position="83"/>
        <end position="102"/>
    </location>
</feature>
<feature type="transmembrane region" description="Helical" evidence="1">
    <location>
        <begin position="279"/>
        <end position="298"/>
    </location>
</feature>
<feature type="transmembrane region" description="Helical" evidence="1">
    <location>
        <begin position="248"/>
        <end position="267"/>
    </location>
</feature>
<accession>A0A1W2FB22</accession>
<dbReference type="Proteomes" id="UP000192674">
    <property type="component" value="Unassembled WGS sequence"/>
</dbReference>
<dbReference type="AlphaFoldDB" id="A0A1W2FB22"/>
<feature type="transmembrane region" description="Helical" evidence="1">
    <location>
        <begin position="176"/>
        <end position="196"/>
    </location>
</feature>
<reference evidence="2 3" key="1">
    <citation type="submission" date="2017-04" db="EMBL/GenBank/DDBJ databases">
        <authorList>
            <person name="Afonso C.L."/>
            <person name="Miller P.J."/>
            <person name="Scott M.A."/>
            <person name="Spackman E."/>
            <person name="Goraichik I."/>
            <person name="Dimitrov K.M."/>
            <person name="Suarez D.L."/>
            <person name="Swayne D.E."/>
        </authorList>
    </citation>
    <scope>NUCLEOTIDE SEQUENCE [LARGE SCALE GENOMIC DNA]</scope>
    <source>
        <strain evidence="2 3">DSM 43828</strain>
    </source>
</reference>
<evidence type="ECO:0000313" key="3">
    <source>
        <dbReference type="Proteomes" id="UP000192674"/>
    </source>
</evidence>